<dbReference type="Proteomes" id="UP000813444">
    <property type="component" value="Unassembled WGS sequence"/>
</dbReference>
<keyword evidence="7" id="KW-0732">Signal</keyword>
<comment type="cofactor">
    <cofactor evidence="1">
        <name>Cu(2+)</name>
        <dbReference type="ChEBI" id="CHEBI:29036"/>
    </cofactor>
</comment>
<dbReference type="Pfam" id="PF03067">
    <property type="entry name" value="LPMO_10"/>
    <property type="match status" value="1"/>
</dbReference>
<name>A0A8K0T0N4_9HYPO</name>
<evidence type="ECO:0000259" key="8">
    <source>
        <dbReference type="Pfam" id="PF03067"/>
    </source>
</evidence>
<evidence type="ECO:0000256" key="4">
    <source>
        <dbReference type="ARBA" id="ARBA00023157"/>
    </source>
</evidence>
<evidence type="ECO:0000256" key="7">
    <source>
        <dbReference type="SAM" id="SignalP"/>
    </source>
</evidence>
<protein>
    <recommendedName>
        <fullName evidence="8">Chitin-binding type-4 domain-containing protein</fullName>
    </recommendedName>
</protein>
<evidence type="ECO:0000256" key="2">
    <source>
        <dbReference type="ARBA" id="ARBA00022723"/>
    </source>
</evidence>
<keyword evidence="10" id="KW-1185">Reference proteome</keyword>
<feature type="chain" id="PRO_5035459561" description="Chitin-binding type-4 domain-containing protein" evidence="7">
    <location>
        <begin position="19"/>
        <end position="189"/>
    </location>
</feature>
<dbReference type="PANTHER" id="PTHR36575">
    <property type="entry name" value="BINDING PROTEIN, PUTATIVE (AFU_ORTHOLOGUE AFUA_1G14430)-RELATED"/>
    <property type="match status" value="1"/>
</dbReference>
<feature type="signal peptide" evidence="7">
    <location>
        <begin position="1"/>
        <end position="18"/>
    </location>
</feature>
<keyword evidence="2" id="KW-0479">Metal-binding</keyword>
<evidence type="ECO:0000256" key="5">
    <source>
        <dbReference type="ARBA" id="ARBA00023180"/>
    </source>
</evidence>
<reference evidence="9" key="1">
    <citation type="journal article" date="2021" name="Nat. Commun.">
        <title>Genetic determinants of endophytism in the Arabidopsis root mycobiome.</title>
        <authorList>
            <person name="Mesny F."/>
            <person name="Miyauchi S."/>
            <person name="Thiergart T."/>
            <person name="Pickel B."/>
            <person name="Atanasova L."/>
            <person name="Karlsson M."/>
            <person name="Huettel B."/>
            <person name="Barry K.W."/>
            <person name="Haridas S."/>
            <person name="Chen C."/>
            <person name="Bauer D."/>
            <person name="Andreopoulos W."/>
            <person name="Pangilinan J."/>
            <person name="LaButti K."/>
            <person name="Riley R."/>
            <person name="Lipzen A."/>
            <person name="Clum A."/>
            <person name="Drula E."/>
            <person name="Henrissat B."/>
            <person name="Kohler A."/>
            <person name="Grigoriev I.V."/>
            <person name="Martin F.M."/>
            <person name="Hacquard S."/>
        </authorList>
    </citation>
    <scope>NUCLEOTIDE SEQUENCE</scope>
    <source>
        <strain evidence="9">MPI-CAGE-CH-0235</strain>
    </source>
</reference>
<evidence type="ECO:0000313" key="10">
    <source>
        <dbReference type="Proteomes" id="UP000813444"/>
    </source>
</evidence>
<feature type="domain" description="Chitin-binding type-4" evidence="8">
    <location>
        <begin position="67"/>
        <end position="185"/>
    </location>
</feature>
<proteinExistence type="inferred from homology"/>
<organism evidence="9 10">
    <name type="scientific">Stachybotrys elegans</name>
    <dbReference type="NCBI Taxonomy" id="80388"/>
    <lineage>
        <taxon>Eukaryota</taxon>
        <taxon>Fungi</taxon>
        <taxon>Dikarya</taxon>
        <taxon>Ascomycota</taxon>
        <taxon>Pezizomycotina</taxon>
        <taxon>Sordariomycetes</taxon>
        <taxon>Hypocreomycetidae</taxon>
        <taxon>Hypocreales</taxon>
        <taxon>Stachybotryaceae</taxon>
        <taxon>Stachybotrys</taxon>
    </lineage>
</organism>
<dbReference type="OrthoDB" id="120613at2759"/>
<comment type="caution">
    <text evidence="9">The sequence shown here is derived from an EMBL/GenBank/DDBJ whole genome shotgun (WGS) entry which is preliminary data.</text>
</comment>
<dbReference type="InterPro" id="IPR004302">
    <property type="entry name" value="Cellulose/chitin-bd_N"/>
</dbReference>
<gene>
    <name evidence="9" type="ORF">B0I35DRAFT_507819</name>
</gene>
<dbReference type="PANTHER" id="PTHR36575:SF2">
    <property type="entry name" value="CHITIN-BINDING TYPE-4 DOMAIN-CONTAINING PROTEIN-RELATED"/>
    <property type="match status" value="1"/>
</dbReference>
<keyword evidence="5" id="KW-0325">Glycoprotein</keyword>
<dbReference type="Gene3D" id="2.70.50.70">
    <property type="match status" value="1"/>
</dbReference>
<evidence type="ECO:0000256" key="1">
    <source>
        <dbReference type="ARBA" id="ARBA00001973"/>
    </source>
</evidence>
<evidence type="ECO:0000256" key="6">
    <source>
        <dbReference type="ARBA" id="ARBA00034311"/>
    </source>
</evidence>
<keyword evidence="3" id="KW-0186">Copper</keyword>
<evidence type="ECO:0000256" key="3">
    <source>
        <dbReference type="ARBA" id="ARBA00023008"/>
    </source>
</evidence>
<dbReference type="AlphaFoldDB" id="A0A8K0T0N4"/>
<sequence>MVRVGSIIALALLESVQAHAVIKTPDPRRTGPVHKALCGETLTKTLERDRAGPIETALKNAAGAEYNCDPFLCRGYQWEDNESKLHTVVSGDVINFKVDLIAGHQPGYANVSIVDTATNEAIGAPVLTWEAWPGSNKGPDRNDTNFNVTIPDNLSSTCNIGGRCVIQWFWYVIDGPQRYESCVDILVEE</sequence>
<accession>A0A8K0T0N4</accession>
<dbReference type="EMBL" id="JAGPNK010000001">
    <property type="protein sequence ID" value="KAH7329555.1"/>
    <property type="molecule type" value="Genomic_DNA"/>
</dbReference>
<keyword evidence="4" id="KW-1015">Disulfide bond</keyword>
<evidence type="ECO:0000313" key="9">
    <source>
        <dbReference type="EMBL" id="KAH7329555.1"/>
    </source>
</evidence>
<comment type="similarity">
    <text evidence="6">Belongs to the polysaccharide monooxygenase AA13 family.</text>
</comment>
<dbReference type="GO" id="GO:0046872">
    <property type="term" value="F:metal ion binding"/>
    <property type="evidence" value="ECO:0007669"/>
    <property type="project" value="UniProtKB-KW"/>
</dbReference>
<dbReference type="InterPro" id="IPR052282">
    <property type="entry name" value="Starch-active_LPMO"/>
</dbReference>